<accession>A0ABR2I5J9</accession>
<evidence type="ECO:0000313" key="1">
    <source>
        <dbReference type="EMBL" id="KAK8857491.1"/>
    </source>
</evidence>
<evidence type="ECO:0000313" key="2">
    <source>
        <dbReference type="Proteomes" id="UP001470230"/>
    </source>
</evidence>
<protein>
    <recommendedName>
        <fullName evidence="3">Ankyrin repeat protein</fullName>
    </recommendedName>
</protein>
<dbReference type="Gene3D" id="1.25.40.20">
    <property type="entry name" value="Ankyrin repeat-containing domain"/>
    <property type="match status" value="1"/>
</dbReference>
<dbReference type="InterPro" id="IPR036770">
    <property type="entry name" value="Ankyrin_rpt-contain_sf"/>
</dbReference>
<proteinExistence type="predicted"/>
<evidence type="ECO:0008006" key="3">
    <source>
        <dbReference type="Google" id="ProtNLM"/>
    </source>
</evidence>
<reference evidence="1 2" key="1">
    <citation type="submission" date="2024-04" db="EMBL/GenBank/DDBJ databases">
        <title>Tritrichomonas musculus Genome.</title>
        <authorList>
            <person name="Alves-Ferreira E."/>
            <person name="Grigg M."/>
            <person name="Lorenzi H."/>
            <person name="Galac M."/>
        </authorList>
    </citation>
    <scope>NUCLEOTIDE SEQUENCE [LARGE SCALE GENOMIC DNA]</scope>
    <source>
        <strain evidence="1 2">EAF2021</strain>
    </source>
</reference>
<sequence>MYDPTLFLNELITKFISSKTKTNKKRNKEYFDVARILLIEYKANPNNKSFINELASNCCIELLELLSEFGASFDFCMIDFDVFRRNNKNSIVFELFKEKNVDFNTLKCKNGNLLLVEAIKNNDAYMIDQLLSCGASIDDKTNIIDK</sequence>
<name>A0ABR2I5J9_9EUKA</name>
<gene>
    <name evidence="1" type="ORF">M9Y10_015896</name>
</gene>
<comment type="caution">
    <text evidence="1">The sequence shown here is derived from an EMBL/GenBank/DDBJ whole genome shotgun (WGS) entry which is preliminary data.</text>
</comment>
<dbReference type="EMBL" id="JAPFFF010000020">
    <property type="protein sequence ID" value="KAK8857491.1"/>
    <property type="molecule type" value="Genomic_DNA"/>
</dbReference>
<dbReference type="Proteomes" id="UP001470230">
    <property type="component" value="Unassembled WGS sequence"/>
</dbReference>
<organism evidence="1 2">
    <name type="scientific">Tritrichomonas musculus</name>
    <dbReference type="NCBI Taxonomy" id="1915356"/>
    <lineage>
        <taxon>Eukaryota</taxon>
        <taxon>Metamonada</taxon>
        <taxon>Parabasalia</taxon>
        <taxon>Tritrichomonadida</taxon>
        <taxon>Tritrichomonadidae</taxon>
        <taxon>Tritrichomonas</taxon>
    </lineage>
</organism>
<keyword evidence="2" id="KW-1185">Reference proteome</keyword>
<dbReference type="SUPFAM" id="SSF48403">
    <property type="entry name" value="Ankyrin repeat"/>
    <property type="match status" value="1"/>
</dbReference>